<dbReference type="PANTHER" id="PTHR43591:SF24">
    <property type="entry name" value="2-METHOXY-6-POLYPRENYL-1,4-BENZOQUINOL METHYLASE, MITOCHONDRIAL"/>
    <property type="match status" value="1"/>
</dbReference>
<evidence type="ECO:0000313" key="1">
    <source>
        <dbReference type="EMBL" id="VDO54990.1"/>
    </source>
</evidence>
<reference evidence="1 2" key="1">
    <citation type="submission" date="2018-11" db="EMBL/GenBank/DDBJ databases">
        <authorList>
            <consortium name="Pathogen Informatics"/>
        </authorList>
    </citation>
    <scope>NUCLEOTIDE SEQUENCE [LARGE SCALE GENOMIC DNA]</scope>
    <source>
        <strain evidence="1 2">Zambia</strain>
    </source>
</reference>
<dbReference type="Gene3D" id="3.40.50.150">
    <property type="entry name" value="Vaccinia Virus protein VP39"/>
    <property type="match status" value="2"/>
</dbReference>
<organism evidence="1 2">
    <name type="scientific">Schistosoma margrebowiei</name>
    <dbReference type="NCBI Taxonomy" id="48269"/>
    <lineage>
        <taxon>Eukaryota</taxon>
        <taxon>Metazoa</taxon>
        <taxon>Spiralia</taxon>
        <taxon>Lophotrochozoa</taxon>
        <taxon>Platyhelminthes</taxon>
        <taxon>Trematoda</taxon>
        <taxon>Digenea</taxon>
        <taxon>Strigeidida</taxon>
        <taxon>Schistosomatoidea</taxon>
        <taxon>Schistosomatidae</taxon>
        <taxon>Schistosoma</taxon>
    </lineage>
</organism>
<dbReference type="PANTHER" id="PTHR43591">
    <property type="entry name" value="METHYLTRANSFERASE"/>
    <property type="match status" value="1"/>
</dbReference>
<gene>
    <name evidence="1" type="ORF">SMRZ_LOCUS2464</name>
</gene>
<dbReference type="AlphaFoldDB" id="A0A183LF89"/>
<keyword evidence="2" id="KW-1185">Reference proteome</keyword>
<sequence length="207" mass="23879">MSILSCYAQNAFLNHVFENVSKKYDLMNDIMSFGVHRLWKDCFVSRIMPTDKLKYLDVAGGTGDIAFRLFKYAKHINGVPEVPNVKPLTDLDVTVCDISPSMMEVVSEAYRVLRPWGRFYCLEFSKVENNLFRNIYNAYSMQLIPVIGQLIAGDWNSYKYLVESIRQFPNQEEFAHIITQSKFDGVNWINYSNGIVSVHMGYKTPSK</sequence>
<dbReference type="SUPFAM" id="SSF53335">
    <property type="entry name" value="S-adenosyl-L-methionine-dependent methyltransferases"/>
    <property type="match status" value="1"/>
</dbReference>
<dbReference type="STRING" id="48269.A0A183LF89"/>
<name>A0A183LF89_9TREM</name>
<dbReference type="Proteomes" id="UP000277204">
    <property type="component" value="Unassembled WGS sequence"/>
</dbReference>
<dbReference type="PROSITE" id="PS01183">
    <property type="entry name" value="UBIE_1"/>
    <property type="match status" value="1"/>
</dbReference>
<proteinExistence type="predicted"/>
<dbReference type="InterPro" id="IPR023576">
    <property type="entry name" value="UbiE/COQ5_MeTrFase_CS"/>
</dbReference>
<protein>
    <submittedName>
        <fullName evidence="1">Uncharacterized protein</fullName>
    </submittedName>
</protein>
<dbReference type="GO" id="GO:0008425">
    <property type="term" value="F:2-methoxy-6-polyprenyl-1,4-benzoquinol methyltransferase activity"/>
    <property type="evidence" value="ECO:0007669"/>
    <property type="project" value="TreeGrafter"/>
</dbReference>
<dbReference type="Pfam" id="PF01209">
    <property type="entry name" value="Ubie_methyltran"/>
    <property type="match status" value="1"/>
</dbReference>
<dbReference type="InterPro" id="IPR029063">
    <property type="entry name" value="SAM-dependent_MTases_sf"/>
</dbReference>
<dbReference type="EMBL" id="UZAI01000625">
    <property type="protein sequence ID" value="VDO54990.1"/>
    <property type="molecule type" value="Genomic_DNA"/>
</dbReference>
<accession>A0A183LF89</accession>
<evidence type="ECO:0000313" key="2">
    <source>
        <dbReference type="Proteomes" id="UP000277204"/>
    </source>
</evidence>